<dbReference type="AlphaFoldDB" id="A0A7K3LW87"/>
<dbReference type="PANTHER" id="PTHR36117">
    <property type="entry name" value="4-HYDROXYPHENYLACETATE 3-MONOOXYGENASE-RELATED"/>
    <property type="match status" value="1"/>
</dbReference>
<keyword evidence="7" id="KW-1185">Reference proteome</keyword>
<dbReference type="GO" id="GO:0016627">
    <property type="term" value="F:oxidoreductase activity, acting on the CH-CH group of donors"/>
    <property type="evidence" value="ECO:0007669"/>
    <property type="project" value="InterPro"/>
</dbReference>
<dbReference type="SUPFAM" id="SSF47203">
    <property type="entry name" value="Acyl-CoA dehydrogenase C-terminal domain-like"/>
    <property type="match status" value="1"/>
</dbReference>
<dbReference type="SUPFAM" id="SSF56645">
    <property type="entry name" value="Acyl-CoA dehydrogenase NM domain-like"/>
    <property type="match status" value="1"/>
</dbReference>
<evidence type="ECO:0000256" key="1">
    <source>
        <dbReference type="ARBA" id="ARBA00022630"/>
    </source>
</evidence>
<dbReference type="Proteomes" id="UP000466307">
    <property type="component" value="Unassembled WGS sequence"/>
</dbReference>
<reference evidence="6 7" key="1">
    <citation type="submission" date="2020-01" db="EMBL/GenBank/DDBJ databases">
        <title>Investigation of new actinobacteria for the biodesulphurisation of diesel fuel.</title>
        <authorList>
            <person name="Athi Narayanan S.M."/>
        </authorList>
    </citation>
    <scope>NUCLEOTIDE SEQUENCE [LARGE SCALE GENOMIC DNA]</scope>
    <source>
        <strain evidence="6 7">213E</strain>
    </source>
</reference>
<dbReference type="Pfam" id="PF03241">
    <property type="entry name" value="HpaB"/>
    <property type="match status" value="1"/>
</dbReference>
<evidence type="ECO:0000256" key="3">
    <source>
        <dbReference type="ARBA" id="ARBA00023002"/>
    </source>
</evidence>
<evidence type="ECO:0000256" key="2">
    <source>
        <dbReference type="ARBA" id="ARBA00022827"/>
    </source>
</evidence>
<name>A0A7K3LW87_9ACTN</name>
<dbReference type="Gene3D" id="2.40.110.10">
    <property type="entry name" value="Butyryl-CoA Dehydrogenase, subunit A, domain 2"/>
    <property type="match status" value="1"/>
</dbReference>
<dbReference type="InterPro" id="IPR024719">
    <property type="entry name" value="HpaB/PvcC/4-BUDH_C"/>
</dbReference>
<comment type="caution">
    <text evidence="6">The sequence shown here is derived from an EMBL/GenBank/DDBJ whole genome shotgun (WGS) entry which is preliminary data.</text>
</comment>
<dbReference type="InterPro" id="IPR009100">
    <property type="entry name" value="AcylCoA_DH/oxidase_NM_dom_sf"/>
</dbReference>
<keyword evidence="1" id="KW-0285">Flavoprotein</keyword>
<dbReference type="GO" id="GO:0004497">
    <property type="term" value="F:monooxygenase activity"/>
    <property type="evidence" value="ECO:0007669"/>
    <property type="project" value="UniProtKB-KW"/>
</dbReference>
<dbReference type="InterPro" id="IPR046373">
    <property type="entry name" value="Acyl-CoA_Oxase/DH_mid-dom_sf"/>
</dbReference>
<dbReference type="EMBL" id="JAADZU010000127">
    <property type="protein sequence ID" value="NDK92489.1"/>
    <property type="molecule type" value="Genomic_DNA"/>
</dbReference>
<accession>A0A7K3LW87</accession>
<dbReference type="InterPro" id="IPR024674">
    <property type="entry name" value="HpaB/PvcC/4-BUDH_N"/>
</dbReference>
<proteinExistence type="predicted"/>
<dbReference type="InterPro" id="IPR004925">
    <property type="entry name" value="HpaB/PvcC/4-BUDH"/>
</dbReference>
<gene>
    <name evidence="6" type="ORF">GYA93_23465</name>
</gene>
<evidence type="ECO:0000259" key="4">
    <source>
        <dbReference type="Pfam" id="PF03241"/>
    </source>
</evidence>
<dbReference type="Gene3D" id="1.20.140.10">
    <property type="entry name" value="Butyryl-CoA Dehydrogenase, subunit A, domain 3"/>
    <property type="match status" value="1"/>
</dbReference>
<dbReference type="InterPro" id="IPR036250">
    <property type="entry name" value="AcylCo_DH-like_C"/>
</dbReference>
<protein>
    <submittedName>
        <fullName evidence="6">4-hydroxyphenylacetate 3-monooxygenase</fullName>
    </submittedName>
</protein>
<dbReference type="RefSeq" id="WP_059039870.1">
    <property type="nucleotide sequence ID" value="NZ_JAADZU010000127.1"/>
</dbReference>
<evidence type="ECO:0000313" key="6">
    <source>
        <dbReference type="EMBL" id="NDK92489.1"/>
    </source>
</evidence>
<organism evidence="6 7">
    <name type="scientific">Gordonia desulfuricans</name>
    <dbReference type="NCBI Taxonomy" id="89051"/>
    <lineage>
        <taxon>Bacteria</taxon>
        <taxon>Bacillati</taxon>
        <taxon>Actinomycetota</taxon>
        <taxon>Actinomycetes</taxon>
        <taxon>Mycobacteriales</taxon>
        <taxon>Gordoniaceae</taxon>
        <taxon>Gordonia</taxon>
    </lineage>
</organism>
<dbReference type="Gene3D" id="1.10.3140.10">
    <property type="entry name" value="4-hydroxybutyryl-coa dehydratase, domain 1"/>
    <property type="match status" value="1"/>
</dbReference>
<dbReference type="Pfam" id="PF11794">
    <property type="entry name" value="HpaB_N"/>
    <property type="match status" value="1"/>
</dbReference>
<keyword evidence="2" id="KW-0274">FAD</keyword>
<evidence type="ECO:0000313" key="7">
    <source>
        <dbReference type="Proteomes" id="UP000466307"/>
    </source>
</evidence>
<feature type="domain" description="HpaB/PvcC/4-BUDH N-terminal" evidence="5">
    <location>
        <begin position="23"/>
        <end position="292"/>
    </location>
</feature>
<sequence>MTTTEQPAAEHATATGKKVYLRTGDQFKQSLDDGRRIWVNGQEAANVASVPALSAGVDMLASIFDDQFSAEHSDVLTTYDAGLDATISAAWMVPTTIEELRRRRAVIEYTTMKSVGTYGRTFDLAPLITVGLKAYQPTFEKSSPEFARNNPNLAANITAYLEHGKRSNIVMAEVLADPQNDRSGPSGSTAGLLRIVSQEADGVRVSGAKSVGSIAAQADEIVFTNLLRPDFPPEACVWAALPVGTEGIKLISRPPVSKPGADPYDHPVAYRGEEADQFIVFDNVLIPNDRVFNVGDPELLQYYGRVCAWLHWHILTRLWYKAEIFVGAAQAVVDALGTARIPAVRAQVSELINYAQTLKAFIIAAEDGAFMTEGGVLCPDIPMLTSGRLHSIQNYPRIIHILQELCGQGLVMRFSKADFDNAETGALLDSLLPGHGISAQDKNRLMNFVWDLTSSGLAGRVELFENVNSTPAPLLHERIWAEYPRDMMAAKARKIAGL</sequence>
<keyword evidence="3" id="KW-0560">Oxidoreductase</keyword>
<evidence type="ECO:0000259" key="5">
    <source>
        <dbReference type="Pfam" id="PF11794"/>
    </source>
</evidence>
<keyword evidence="6" id="KW-0503">Monooxygenase</keyword>
<feature type="domain" description="HpaB/PvcC/4-BUDH C-terminal" evidence="4">
    <location>
        <begin position="309"/>
        <end position="495"/>
    </location>
</feature>
<dbReference type="PANTHER" id="PTHR36117:SF3">
    <property type="entry name" value="4-HYDROXYPHENYLACETATE 3-MONOOXYGENASE-RELATED"/>
    <property type="match status" value="1"/>
</dbReference>